<feature type="compositionally biased region" description="Low complexity" evidence="1">
    <location>
        <begin position="491"/>
        <end position="502"/>
    </location>
</feature>
<dbReference type="AlphaFoldDB" id="A0A160PR20"/>
<feature type="region of interest" description="Disordered" evidence="1">
    <location>
        <begin position="104"/>
        <end position="173"/>
    </location>
</feature>
<feature type="domain" description="HNH nuclease" evidence="2">
    <location>
        <begin position="401"/>
        <end position="453"/>
    </location>
</feature>
<sequence>MSISTHVNAITTALHAIDNHLAALLDADGVTLEHYTPLEPDLVALEHAINHHATIAAQTTALAERTNAAHTIGSTHLIDYLTTTFGLSKKGAHHRITLAHTLYPTTGKTSSNNGGSESSSGDNGDSGDSGDSGGDDPDPEPNPGNTGTGNDTDGNDQPDGGSGGSGGSDGKSQISAEKHAIITEELTHLNPNTTPTYDQLRHQALTHAIWRTPEDLRTWLRNQIRTANNARPDPITAMSKRYLALSKPDANNMVRISGLIPATTAALIAANTAPLTKRGNLVDTPPADDTRSRGQRHADALHHIMEIYNQGIVTPARGGTASIIISMTTDDINDINTTDPTNSNGGSSPLNKLYPTNTGYALNLAEIMNLIATKYDFAVLLDGPTGQALNVNRMQRSANLMQRIALFASELVCSAPHCDRPQLECEVHHLDPWVKGGLTNLVNLTQQCYNHHPRIDDSRSGVNGKGYMDRDPDTGRAAHYPADGSGPVCNRSAASDSSGGAWARRKHHGPPPHHQPPHHPPPDPPGPPDDVPGDVSSPAVDTLF</sequence>
<dbReference type="CDD" id="cd00085">
    <property type="entry name" value="HNHc"/>
    <property type="match status" value="1"/>
</dbReference>
<protein>
    <recommendedName>
        <fullName evidence="2">HNH nuclease domain-containing protein</fullName>
    </recommendedName>
</protein>
<feature type="compositionally biased region" description="Gly residues" evidence="1">
    <location>
        <begin position="160"/>
        <end position="169"/>
    </location>
</feature>
<dbReference type="RefSeq" id="WP_096457323.1">
    <property type="nucleotide sequence ID" value="NZ_AP017369.1"/>
</dbReference>
<dbReference type="Proteomes" id="UP000218244">
    <property type="component" value="Chromosome"/>
</dbReference>
<accession>A0A160PR20</accession>
<feature type="compositionally biased region" description="Basic residues" evidence="1">
    <location>
        <begin position="503"/>
        <end position="517"/>
    </location>
</feature>
<keyword evidence="4" id="KW-1185">Reference proteome</keyword>
<proteinExistence type="predicted"/>
<dbReference type="InterPro" id="IPR003870">
    <property type="entry name" value="DUF222"/>
</dbReference>
<evidence type="ECO:0000313" key="4">
    <source>
        <dbReference type="Proteomes" id="UP000218244"/>
    </source>
</evidence>
<evidence type="ECO:0000313" key="3">
    <source>
        <dbReference type="EMBL" id="BAU96607.1"/>
    </source>
</evidence>
<dbReference type="KEGG" id="csur:N24_2345"/>
<name>A0A160PR20_9CORY</name>
<dbReference type="InterPro" id="IPR003615">
    <property type="entry name" value="HNH_nuc"/>
</dbReference>
<reference evidence="3 4" key="1">
    <citation type="submission" date="2016-02" db="EMBL/GenBank/DDBJ databases">
        <title>Corynebacterium glutamicum N24 whole genome sequencing project.</title>
        <authorList>
            <person name="Matsutani M."/>
            <person name="Nangtapong N."/>
            <person name="Yakushi T."/>
            <person name="Matsushita K."/>
        </authorList>
    </citation>
    <scope>NUCLEOTIDE SEQUENCE [LARGE SCALE GENOMIC DNA]</scope>
    <source>
        <strain evidence="3 4">N24</strain>
    </source>
</reference>
<dbReference type="SMART" id="SM00507">
    <property type="entry name" value="HNHc"/>
    <property type="match status" value="1"/>
</dbReference>
<evidence type="ECO:0000259" key="2">
    <source>
        <dbReference type="SMART" id="SM00507"/>
    </source>
</evidence>
<dbReference type="Pfam" id="PF02720">
    <property type="entry name" value="DUF222"/>
    <property type="match status" value="1"/>
</dbReference>
<organism evidence="3 4">
    <name type="scientific">Corynebacterium suranareeae</name>
    <dbReference type="NCBI Taxonomy" id="2506452"/>
    <lineage>
        <taxon>Bacteria</taxon>
        <taxon>Bacillati</taxon>
        <taxon>Actinomycetota</taxon>
        <taxon>Actinomycetes</taxon>
        <taxon>Mycobacteriales</taxon>
        <taxon>Corynebacteriaceae</taxon>
        <taxon>Corynebacterium</taxon>
    </lineage>
</organism>
<feature type="region of interest" description="Disordered" evidence="1">
    <location>
        <begin position="452"/>
        <end position="544"/>
    </location>
</feature>
<dbReference type="EMBL" id="AP017369">
    <property type="protein sequence ID" value="BAU96607.1"/>
    <property type="molecule type" value="Genomic_DNA"/>
</dbReference>
<feature type="compositionally biased region" description="Low complexity" evidence="1">
    <location>
        <begin position="143"/>
        <end position="159"/>
    </location>
</feature>
<feature type="compositionally biased region" description="Low complexity" evidence="1">
    <location>
        <begin position="104"/>
        <end position="123"/>
    </location>
</feature>
<evidence type="ECO:0000256" key="1">
    <source>
        <dbReference type="SAM" id="MobiDB-lite"/>
    </source>
</evidence>
<gene>
    <name evidence="3" type="ORF">N24_2345</name>
</gene>
<feature type="compositionally biased region" description="Pro residues" evidence="1">
    <location>
        <begin position="518"/>
        <end position="530"/>
    </location>
</feature>
<feature type="compositionally biased region" description="Basic and acidic residues" evidence="1">
    <location>
        <begin position="467"/>
        <end position="476"/>
    </location>
</feature>